<sequence length="193" mass="22191">MIGDYKGEVNNKVLIALMQAYLDVLDYDGLKSILREAELLELKDIRDINSSKFIDFFSFKKIISAQNCLLFGCYNLLFEIGKKFSFYLFPYGKSFEDVIQEVNYLIKANSNIEILDKSKNYMTNELETITLKIRDCIFCSEVGVPCNFIVGFLVYSLEKSLPSNREITFSGLKDPHDPSHNSFILKLVSKKTK</sequence>
<comment type="caution">
    <text evidence="1">The sequence shown here is derived from an EMBL/GenBank/DDBJ whole genome shotgun (WGS) entry which is preliminary data.</text>
</comment>
<organism evidence="1">
    <name type="scientific">marine sediment metagenome</name>
    <dbReference type="NCBI Taxonomy" id="412755"/>
    <lineage>
        <taxon>unclassified sequences</taxon>
        <taxon>metagenomes</taxon>
        <taxon>ecological metagenomes</taxon>
    </lineage>
</organism>
<name>X0RK68_9ZZZZ</name>
<accession>X0RK68</accession>
<protein>
    <submittedName>
        <fullName evidence="1">Uncharacterized protein</fullName>
    </submittedName>
</protein>
<proteinExistence type="predicted"/>
<dbReference type="AlphaFoldDB" id="X0RK68"/>
<gene>
    <name evidence="1" type="ORF">S01H1_04874</name>
</gene>
<dbReference type="EMBL" id="BARS01002552">
    <property type="protein sequence ID" value="GAF69229.1"/>
    <property type="molecule type" value="Genomic_DNA"/>
</dbReference>
<reference evidence="1" key="1">
    <citation type="journal article" date="2014" name="Front. Microbiol.">
        <title>High frequency of phylogenetically diverse reductive dehalogenase-homologous genes in deep subseafloor sedimentary metagenomes.</title>
        <authorList>
            <person name="Kawai M."/>
            <person name="Futagami T."/>
            <person name="Toyoda A."/>
            <person name="Takaki Y."/>
            <person name="Nishi S."/>
            <person name="Hori S."/>
            <person name="Arai W."/>
            <person name="Tsubouchi T."/>
            <person name="Morono Y."/>
            <person name="Uchiyama I."/>
            <person name="Ito T."/>
            <person name="Fujiyama A."/>
            <person name="Inagaki F."/>
            <person name="Takami H."/>
        </authorList>
    </citation>
    <scope>NUCLEOTIDE SEQUENCE</scope>
    <source>
        <strain evidence="1">Expedition CK06-06</strain>
    </source>
</reference>
<evidence type="ECO:0000313" key="1">
    <source>
        <dbReference type="EMBL" id="GAF69229.1"/>
    </source>
</evidence>